<comment type="caution">
    <text evidence="1">The sequence shown here is derived from an EMBL/GenBank/DDBJ whole genome shotgun (WGS) entry which is preliminary data.</text>
</comment>
<evidence type="ECO:0000313" key="1">
    <source>
        <dbReference type="EMBL" id="RKF81149.1"/>
    </source>
</evidence>
<organism evidence="1 2">
    <name type="scientific">Golovinomyces cichoracearum</name>
    <dbReference type="NCBI Taxonomy" id="62708"/>
    <lineage>
        <taxon>Eukaryota</taxon>
        <taxon>Fungi</taxon>
        <taxon>Dikarya</taxon>
        <taxon>Ascomycota</taxon>
        <taxon>Pezizomycotina</taxon>
        <taxon>Leotiomycetes</taxon>
        <taxon>Erysiphales</taxon>
        <taxon>Erysiphaceae</taxon>
        <taxon>Golovinomyces</taxon>
    </lineage>
</organism>
<proteinExistence type="predicted"/>
<dbReference type="AlphaFoldDB" id="A0A420J2X8"/>
<accession>A0A420J2X8</accession>
<evidence type="ECO:0000313" key="2">
    <source>
        <dbReference type="Proteomes" id="UP000283383"/>
    </source>
</evidence>
<dbReference type="EMBL" id="MCBQ01003857">
    <property type="protein sequence ID" value="RKF81149.1"/>
    <property type="molecule type" value="Genomic_DNA"/>
</dbReference>
<sequence length="100" mass="11648">MEEIVELKNVGDSKNLSEYHLNLSQNDKFCFHEQMTEKLPVSRLNSSDIDERHIVFGKRIRKKHEKAMYLDPSALIATSNVFMPGKAKELLKLYQSRLLL</sequence>
<keyword evidence="2" id="KW-1185">Reference proteome</keyword>
<dbReference type="Proteomes" id="UP000283383">
    <property type="component" value="Unassembled WGS sequence"/>
</dbReference>
<reference evidence="1 2" key="1">
    <citation type="journal article" date="2018" name="BMC Genomics">
        <title>Comparative genome analyses reveal sequence features reflecting distinct modes of host-adaptation between dicot and monocot powdery mildew.</title>
        <authorList>
            <person name="Wu Y."/>
            <person name="Ma X."/>
            <person name="Pan Z."/>
            <person name="Kale S.D."/>
            <person name="Song Y."/>
            <person name="King H."/>
            <person name="Zhang Q."/>
            <person name="Presley C."/>
            <person name="Deng X."/>
            <person name="Wei C.I."/>
            <person name="Xiao S."/>
        </authorList>
    </citation>
    <scope>NUCLEOTIDE SEQUENCE [LARGE SCALE GENOMIC DNA]</scope>
    <source>
        <strain evidence="1">UMSG3</strain>
    </source>
</reference>
<protein>
    <submittedName>
        <fullName evidence="1">Uncharacterized protein</fullName>
    </submittedName>
</protein>
<name>A0A420J2X8_9PEZI</name>
<gene>
    <name evidence="1" type="ORF">GcM3_038038</name>
</gene>